<dbReference type="AlphaFoldDB" id="A0A226QQ79"/>
<dbReference type="Proteomes" id="UP000198394">
    <property type="component" value="Unassembled WGS sequence"/>
</dbReference>
<dbReference type="EMBL" id="NDYL01000001">
    <property type="protein sequence ID" value="OXB94643.1"/>
    <property type="molecule type" value="Genomic_DNA"/>
</dbReference>
<gene>
    <name evidence="1" type="ORF">B9L23_07150</name>
</gene>
<evidence type="ECO:0000313" key="1">
    <source>
        <dbReference type="EMBL" id="OXB94643.1"/>
    </source>
</evidence>
<proteinExistence type="predicted"/>
<keyword evidence="2" id="KW-1185">Reference proteome</keyword>
<organism evidence="1 2">
    <name type="scientific">Parageobacillus galactosidasius</name>
    <dbReference type="NCBI Taxonomy" id="883812"/>
    <lineage>
        <taxon>Bacteria</taxon>
        <taxon>Bacillati</taxon>
        <taxon>Bacillota</taxon>
        <taxon>Bacilli</taxon>
        <taxon>Bacillales</taxon>
        <taxon>Anoxybacillaceae</taxon>
        <taxon>Parageobacillus</taxon>
    </lineage>
</organism>
<dbReference type="RefSeq" id="WP_013400174.1">
    <property type="nucleotide sequence ID" value="NZ_NDYL01000001.1"/>
</dbReference>
<comment type="caution">
    <text evidence="1">The sequence shown here is derived from an EMBL/GenBank/DDBJ whole genome shotgun (WGS) entry which is preliminary data.</text>
</comment>
<name>A0A226QQ79_9BACL</name>
<reference evidence="1 2" key="1">
    <citation type="submission" date="2017-04" db="EMBL/GenBank/DDBJ databases">
        <title>The genome sequence of Parageobacillus galactosidasius DSM 18751.</title>
        <authorList>
            <person name="Ramaloko W.T."/>
            <person name="Koen N."/>
            <person name="Polliack S."/>
            <person name="Aliyu H."/>
            <person name="Lebre P."/>
            <person name="Mohr T."/>
            <person name="Oswald F."/>
            <person name="Zwick M."/>
            <person name="Neumann A."/>
            <person name="Syldatk C."/>
            <person name="Cowan D."/>
            <person name="De Maayer P."/>
        </authorList>
    </citation>
    <scope>NUCLEOTIDE SEQUENCE [LARGE SCALE GENOMIC DNA]</scope>
    <source>
        <strain evidence="1 2">DSM 18751</strain>
    </source>
</reference>
<dbReference type="PROSITE" id="PS51257">
    <property type="entry name" value="PROKAR_LIPOPROTEIN"/>
    <property type="match status" value="1"/>
</dbReference>
<sequence>MKANIILCLITIIMFSILTSCSRSQYFQNTKSTDLSNESFGGLRLHDNIYDASFLKLYGEQRELSQDNNLYNYYRPLPDLEIGTIIKGSRKGEIVRLIIGFEESQKKESKLHTAKGITIGSKKDDILRAYGKNYYKRSEQGVEIIGYVDRKQHATLEFWLDHKDRVFEIRLDDENVQ</sequence>
<evidence type="ECO:0000313" key="2">
    <source>
        <dbReference type="Proteomes" id="UP000198394"/>
    </source>
</evidence>
<protein>
    <submittedName>
        <fullName evidence="1">Uncharacterized protein</fullName>
    </submittedName>
</protein>
<accession>A0A226QQ79</accession>